<evidence type="ECO:0000256" key="1">
    <source>
        <dbReference type="ARBA" id="ARBA00004481"/>
    </source>
</evidence>
<evidence type="ECO:0000256" key="4">
    <source>
        <dbReference type="ARBA" id="ARBA00022448"/>
    </source>
</evidence>
<evidence type="ECO:0000259" key="11">
    <source>
        <dbReference type="Pfam" id="PF18097"/>
    </source>
</evidence>
<feature type="compositionally biased region" description="Polar residues" evidence="9">
    <location>
        <begin position="328"/>
        <end position="346"/>
    </location>
</feature>
<feature type="compositionally biased region" description="Polar residues" evidence="9">
    <location>
        <begin position="308"/>
        <end position="317"/>
    </location>
</feature>
<feature type="compositionally biased region" description="Polar residues" evidence="9">
    <location>
        <begin position="362"/>
        <end position="379"/>
    </location>
</feature>
<feature type="compositionally biased region" description="Polar residues" evidence="9">
    <location>
        <begin position="197"/>
        <end position="206"/>
    </location>
</feature>
<dbReference type="PANTHER" id="PTHR46009:SF1">
    <property type="entry name" value="VACUOLAR PROTEIN SORTING-ASSOCIATED PROTEIN VTA1 HOMOLOG"/>
    <property type="match status" value="1"/>
</dbReference>
<feature type="domain" description="Vta1 C-terminal" evidence="11">
    <location>
        <begin position="428"/>
        <end position="463"/>
    </location>
</feature>
<keyword evidence="7" id="KW-0653">Protein transport</keyword>
<protein>
    <submittedName>
        <fullName evidence="12">7646_t:CDS:1</fullName>
    </submittedName>
</protein>
<evidence type="ECO:0000256" key="7">
    <source>
        <dbReference type="ARBA" id="ARBA00022927"/>
    </source>
</evidence>
<dbReference type="GO" id="GO:0010008">
    <property type="term" value="C:endosome membrane"/>
    <property type="evidence" value="ECO:0007669"/>
    <property type="project" value="UniProtKB-SubCell"/>
</dbReference>
<feature type="compositionally biased region" description="Pro residues" evidence="9">
    <location>
        <begin position="382"/>
        <end position="395"/>
    </location>
</feature>
<dbReference type="Gene3D" id="1.25.40.270">
    <property type="entry name" value="Vacuolar protein sorting-associated protein vta1"/>
    <property type="match status" value="1"/>
</dbReference>
<keyword evidence="4" id="KW-0813">Transport</keyword>
<feature type="region of interest" description="Disordered" evidence="9">
    <location>
        <begin position="166"/>
        <end position="296"/>
    </location>
</feature>
<dbReference type="InterPro" id="IPR041212">
    <property type="entry name" value="Vta1_C"/>
</dbReference>
<dbReference type="Pfam" id="PF04652">
    <property type="entry name" value="Vta1"/>
    <property type="match status" value="1"/>
</dbReference>
<proteinExistence type="inferred from homology"/>
<dbReference type="GO" id="GO:0005771">
    <property type="term" value="C:multivesicular body"/>
    <property type="evidence" value="ECO:0007669"/>
    <property type="project" value="TreeGrafter"/>
</dbReference>
<dbReference type="OrthoDB" id="391137at2759"/>
<comment type="subcellular location">
    <subcellularLocation>
        <location evidence="2">Cytoplasm</location>
    </subcellularLocation>
    <subcellularLocation>
        <location evidence="1">Endosome membrane</location>
        <topology evidence="1">Peripheral membrane protein</topology>
    </subcellularLocation>
</comment>
<keyword evidence="6" id="KW-0967">Endosome</keyword>
<dbReference type="InterPro" id="IPR044538">
    <property type="entry name" value="Vta1-like"/>
</dbReference>
<feature type="domain" description="Vta1/callose synthase N-terminal" evidence="10">
    <location>
        <begin position="48"/>
        <end position="166"/>
    </location>
</feature>
<dbReference type="GO" id="GO:0032511">
    <property type="term" value="P:late endosome to vacuole transport via multivesicular body sorting pathway"/>
    <property type="evidence" value="ECO:0007669"/>
    <property type="project" value="InterPro"/>
</dbReference>
<evidence type="ECO:0000256" key="8">
    <source>
        <dbReference type="ARBA" id="ARBA00023136"/>
    </source>
</evidence>
<evidence type="ECO:0000256" key="3">
    <source>
        <dbReference type="ARBA" id="ARBA00007895"/>
    </source>
</evidence>
<keyword evidence="13" id="KW-1185">Reference proteome</keyword>
<dbReference type="PANTHER" id="PTHR46009">
    <property type="entry name" value="VACUOLAR PROTEIN SORTING-ASSOCIATED PROTEIN VTA1 HOMOLOG"/>
    <property type="match status" value="1"/>
</dbReference>
<feature type="compositionally biased region" description="Polar residues" evidence="9">
    <location>
        <begin position="179"/>
        <end position="189"/>
    </location>
</feature>
<feature type="region of interest" description="Disordered" evidence="9">
    <location>
        <begin position="308"/>
        <end position="395"/>
    </location>
</feature>
<evidence type="ECO:0000259" key="10">
    <source>
        <dbReference type="Pfam" id="PF04652"/>
    </source>
</evidence>
<feature type="compositionally biased region" description="Low complexity" evidence="9">
    <location>
        <begin position="213"/>
        <end position="228"/>
    </location>
</feature>
<dbReference type="EMBL" id="CAJVPS010002500">
    <property type="protein sequence ID" value="CAG8569751.1"/>
    <property type="molecule type" value="Genomic_DNA"/>
</dbReference>
<dbReference type="AlphaFoldDB" id="A0A9N9G031"/>
<dbReference type="GO" id="GO:0015031">
    <property type="term" value="P:protein transport"/>
    <property type="evidence" value="ECO:0007669"/>
    <property type="project" value="UniProtKB-KW"/>
</dbReference>
<comment type="caution">
    <text evidence="12">The sequence shown here is derived from an EMBL/GenBank/DDBJ whole genome shotgun (WGS) entry which is preliminary data.</text>
</comment>
<dbReference type="Gene3D" id="1.20.5.420">
    <property type="entry name" value="Immunoglobulin FC, subunit C"/>
    <property type="match status" value="1"/>
</dbReference>
<reference evidence="12" key="1">
    <citation type="submission" date="2021-06" db="EMBL/GenBank/DDBJ databases">
        <authorList>
            <person name="Kallberg Y."/>
            <person name="Tangrot J."/>
            <person name="Rosling A."/>
        </authorList>
    </citation>
    <scope>NUCLEOTIDE SEQUENCE</scope>
    <source>
        <strain evidence="12">FL130A</strain>
    </source>
</reference>
<evidence type="ECO:0000256" key="2">
    <source>
        <dbReference type="ARBA" id="ARBA00004496"/>
    </source>
</evidence>
<sequence length="467" mass="51854">MSSLPPLPDELRFINPYLQKGQELQKREPVISYFCTYYFGRTFFGFGNYYAAKLAIGKGLKTKESKAFLATLLDVLEAEKKGMAEHEIISNDMAGSAYVENFGLKVFFNADNEDRAGKATKKTAKNFFHASQFLELLKIFGDIDPEIEKKIKYAQWKAASINKAITNGQTPVPGPAGGESNTQQEQQTILDDGGGQIQNETPSFDQFPSAPLSSSTISDNNNNINSNNVQDPWSLFPSPPTQENNNNNQQQSPIISQHLDVTSTTTHDQPTNIVTGSERTGLTPPPPLPPKVNDYYGASTEYTLSTNITNSYNTNEPDQQHQQHHLQNSHFNLNYPPFTSTNSYYDPNQQQNHQHQPPPATPSSSAGLPSQNSNTNFYQHPTVPPHPLSAPPPPAVPHQNIFSHVTVTPSPLPQQQYTQNSLEIDANTIAMIQKHSKWAISALNFNDVKTATDNLKKAIELLEPYNK</sequence>
<keyword evidence="8" id="KW-0472">Membrane</keyword>
<dbReference type="Proteomes" id="UP000789508">
    <property type="component" value="Unassembled WGS sequence"/>
</dbReference>
<evidence type="ECO:0000313" key="13">
    <source>
        <dbReference type="Proteomes" id="UP000789508"/>
    </source>
</evidence>
<evidence type="ECO:0000256" key="6">
    <source>
        <dbReference type="ARBA" id="ARBA00022753"/>
    </source>
</evidence>
<comment type="similarity">
    <text evidence="3">Belongs to the VTA1 family.</text>
</comment>
<evidence type="ECO:0000256" key="9">
    <source>
        <dbReference type="SAM" id="MobiDB-lite"/>
    </source>
</evidence>
<evidence type="ECO:0000313" key="12">
    <source>
        <dbReference type="EMBL" id="CAG8569751.1"/>
    </source>
</evidence>
<feature type="compositionally biased region" description="Low complexity" evidence="9">
    <location>
        <begin position="241"/>
        <end position="257"/>
    </location>
</feature>
<feature type="compositionally biased region" description="Polar residues" evidence="9">
    <location>
        <begin position="259"/>
        <end position="280"/>
    </location>
</feature>
<gene>
    <name evidence="12" type="ORF">ALEPTO_LOCUS6754</name>
</gene>
<name>A0A9N9G031_9GLOM</name>
<accession>A0A9N9G031</accession>
<dbReference type="InterPro" id="IPR039431">
    <property type="entry name" value="Vta1/CALS_N"/>
</dbReference>
<dbReference type="InterPro" id="IPR023175">
    <property type="entry name" value="Vta1/CALS_N_sf"/>
</dbReference>
<dbReference type="Pfam" id="PF18097">
    <property type="entry name" value="Vta1_C"/>
    <property type="match status" value="1"/>
</dbReference>
<keyword evidence="5" id="KW-0963">Cytoplasm</keyword>
<evidence type="ECO:0000256" key="5">
    <source>
        <dbReference type="ARBA" id="ARBA00022490"/>
    </source>
</evidence>
<organism evidence="12 13">
    <name type="scientific">Ambispora leptoticha</name>
    <dbReference type="NCBI Taxonomy" id="144679"/>
    <lineage>
        <taxon>Eukaryota</taxon>
        <taxon>Fungi</taxon>
        <taxon>Fungi incertae sedis</taxon>
        <taxon>Mucoromycota</taxon>
        <taxon>Glomeromycotina</taxon>
        <taxon>Glomeromycetes</taxon>
        <taxon>Archaeosporales</taxon>
        <taxon>Ambisporaceae</taxon>
        <taxon>Ambispora</taxon>
    </lineage>
</organism>